<feature type="domain" description="PIN" evidence="1">
    <location>
        <begin position="560"/>
        <end position="765"/>
    </location>
</feature>
<dbReference type="Pfam" id="PF13638">
    <property type="entry name" value="PIN_4"/>
    <property type="match status" value="1"/>
</dbReference>
<evidence type="ECO:0000313" key="2">
    <source>
        <dbReference type="EMBL" id="WML88731.1"/>
    </source>
</evidence>
<dbReference type="EMBL" id="CP133217">
    <property type="protein sequence ID" value="WML88731.1"/>
    <property type="molecule type" value="Genomic_DNA"/>
</dbReference>
<accession>A0AA51R6I1</accession>
<dbReference type="Gene3D" id="3.40.50.1010">
    <property type="entry name" value="5'-nuclease"/>
    <property type="match status" value="1"/>
</dbReference>
<dbReference type="InterPro" id="IPR002716">
    <property type="entry name" value="PIN_dom"/>
</dbReference>
<gene>
    <name evidence="2" type="ORF">RCG00_10195</name>
</gene>
<organism evidence="2">
    <name type="scientific">Thiothrix subterranea</name>
    <dbReference type="NCBI Taxonomy" id="2735563"/>
    <lineage>
        <taxon>Bacteria</taxon>
        <taxon>Pseudomonadati</taxon>
        <taxon>Pseudomonadota</taxon>
        <taxon>Gammaproteobacteria</taxon>
        <taxon>Thiotrichales</taxon>
        <taxon>Thiotrichaceae</taxon>
        <taxon>Thiothrix</taxon>
    </lineage>
</organism>
<name>A0AA51R6I1_9GAMM</name>
<sequence>MTDKILSQSTFFYPIPQVTATFRYRKVGTPTVFDELVMSLANDFPTLTNNSLGQIAKMMQIDPIFLQHTLSTLVDLEVLEKSYFDNKLENVKILELKLTKVGQDFYRRKQMPGRRHSKSEIFFFNPLSQTYEKPPKISHSAGNLTLNESLFAINEDMLQVLSSQAGGKLTWFTVDVELEPNGISHKFDQTQWQSVKVKLSLDQNRYLHISSDDKLFGQWLAERSASVLREHLLRPLMVNAEQEIITNKQLQYDDNELRSLVLADQLSDLSPVKNAIAVKFSDKQEINENSPFVVFDASLDEAGLNGKHLSIPYKEDVSDYINQLFFQFQSRKVFVESKGYLLTYFDHQPQNLPVKILTESESGWIQDLLAFQQPNLDTLVFMANFISEDELVAKLPTMSVTKADIFHQRIQETWNKNFVPESWAEKISVLINEDELATFTKLFPKVPLRLSRFARIFQGKLLDNALENQSVQAVKVSEFADILKATQALQKLDAGKIYLNTVNVETLTKVQAWQAIYADFNRTVLQSSSVLSKKAENFSDWRNRVRELFEPFQVERKFAVLDTNFVMNKPKKLAEIQTQRTVILPKTVIYELDKLKQTNQKEMNEAKNKLDQVQPTVEAEQQKMGELTRNIIAINTKLLERDQLSEAEIKVLKNEKTVLEKQKQTIEKDWIKAENNQTKLSQDIDQLKEKGYKIREALRKIEELKLAEHSQSESPAILAMVVEQEKMVADDKILSIAARYKLNDVVLYTEDRNLKSKATSIGIKTA</sequence>
<proteinExistence type="predicted"/>
<dbReference type="RefSeq" id="WP_308872451.1">
    <property type="nucleotide sequence ID" value="NZ_CP133217.1"/>
</dbReference>
<reference evidence="2" key="1">
    <citation type="submission" date="2023-08" db="EMBL/GenBank/DDBJ databases">
        <title>New molecular markers tilS and rpoB for phylogenetic and monitoring studies of the genus Thiothrix biodiversity.</title>
        <authorList>
            <person name="Ravin N.V."/>
            <person name="Smolyakov D."/>
            <person name="Markov N.D."/>
            <person name="Beletsky A.V."/>
            <person name="Mardanov A.V."/>
            <person name="Rudenko T.S."/>
            <person name="Grabovich M.Y."/>
        </authorList>
    </citation>
    <scope>NUCLEOTIDE SEQUENCE</scope>
    <source>
        <strain evidence="2">DNT52</strain>
    </source>
</reference>
<evidence type="ECO:0000259" key="1">
    <source>
        <dbReference type="Pfam" id="PF13638"/>
    </source>
</evidence>
<dbReference type="AlphaFoldDB" id="A0AA51R6I1"/>
<protein>
    <submittedName>
        <fullName evidence="2">PIN domain-containing protein</fullName>
    </submittedName>
</protein>
<dbReference type="Proteomes" id="UP001229862">
    <property type="component" value="Chromosome"/>
</dbReference>